<proteinExistence type="predicted"/>
<dbReference type="EMBL" id="JAVFKY010000001">
    <property type="protein sequence ID" value="KAK5584404.1"/>
    <property type="molecule type" value="Genomic_DNA"/>
</dbReference>
<organism evidence="7 8">
    <name type="scientific">Dictyostelium firmibasis</name>
    <dbReference type="NCBI Taxonomy" id="79012"/>
    <lineage>
        <taxon>Eukaryota</taxon>
        <taxon>Amoebozoa</taxon>
        <taxon>Evosea</taxon>
        <taxon>Eumycetozoa</taxon>
        <taxon>Dictyostelia</taxon>
        <taxon>Dictyosteliales</taxon>
        <taxon>Dictyosteliaceae</taxon>
        <taxon>Dictyostelium</taxon>
    </lineage>
</organism>
<dbReference type="Proteomes" id="UP001344447">
    <property type="component" value="Unassembled WGS sequence"/>
</dbReference>
<evidence type="ECO:0000256" key="5">
    <source>
        <dbReference type="SAM" id="MobiDB-lite"/>
    </source>
</evidence>
<feature type="compositionally biased region" description="Basic residues" evidence="5">
    <location>
        <begin position="236"/>
        <end position="246"/>
    </location>
</feature>
<feature type="compositionally biased region" description="Low complexity" evidence="5">
    <location>
        <begin position="27"/>
        <end position="46"/>
    </location>
</feature>
<dbReference type="CDD" id="cd00202">
    <property type="entry name" value="ZnF_GATA"/>
    <property type="match status" value="1"/>
</dbReference>
<reference evidence="7 8" key="1">
    <citation type="submission" date="2023-11" db="EMBL/GenBank/DDBJ databases">
        <title>Dfirmibasis_genome.</title>
        <authorList>
            <person name="Edelbroek B."/>
            <person name="Kjellin J."/>
            <person name="Jerlstrom-Hultqvist J."/>
            <person name="Soderbom F."/>
        </authorList>
    </citation>
    <scope>NUCLEOTIDE SEQUENCE [LARGE SCALE GENOMIC DNA]</scope>
    <source>
        <strain evidence="7 8">TNS-C-14</strain>
    </source>
</reference>
<dbReference type="GO" id="GO:0043565">
    <property type="term" value="F:sequence-specific DNA binding"/>
    <property type="evidence" value="ECO:0007669"/>
    <property type="project" value="InterPro"/>
</dbReference>
<keyword evidence="1" id="KW-0479">Metal-binding</keyword>
<evidence type="ECO:0000313" key="8">
    <source>
        <dbReference type="Proteomes" id="UP001344447"/>
    </source>
</evidence>
<dbReference type="InterPro" id="IPR000679">
    <property type="entry name" value="Znf_GATA"/>
</dbReference>
<sequence>MTSFLLFNPGSLQQQQQPQSFSKDFINSSNNINSNNNNNNYNNNSNCQSSFTTPLGGSNGFNNPNSTTTTNPLSGSNGINNSNIEVIDIDQCLKHCGCRNPKELIQLIRSDAIENIEVSWPDDMGLWYMNTIKSHEVSLQNLVEGVRVAGQLLLLDPTSARFDLSKKQKTIVVRSVNIDRSSSNLSSEDDDCCYETEEDDIGEDGEVVRSPQSKFSLLLDESEKFRKNFSLKKSSRSAFKKNKKDYHHGSSAGGGGSGGVVVLHYDNNGNQLHYSNTTDNNSRHHQHGGVGDGYPHTPPSTGGKSLGKRGYQQWSNNNNNTNNTNNGVGSNVQNDEDLDASWLEEIKRNRAEVVPDLSSPVLFSMDKRSPSPTLGSSCGSSSPGLNNSGNEMNNSLDSPLGVSGGNGNSLNISSGIQCPPGANIDSAEKAILEGQIHLPPLLRPRQYHACKTSKENRPTKRRKNHTSLFCRHCGTTDTPEWRRGPDGRKSLCNACGLHYSKLVKRENMAVPELSRTFELSEILNPSD</sequence>
<feature type="region of interest" description="Disordered" evidence="5">
    <location>
        <begin position="236"/>
        <end position="334"/>
    </location>
</feature>
<dbReference type="PROSITE" id="PS00344">
    <property type="entry name" value="GATA_ZN_FINGER_1"/>
    <property type="match status" value="1"/>
</dbReference>
<feature type="compositionally biased region" description="Low complexity" evidence="5">
    <location>
        <begin position="54"/>
        <end position="77"/>
    </location>
</feature>
<feature type="compositionally biased region" description="Polar residues" evidence="5">
    <location>
        <begin position="267"/>
        <end position="280"/>
    </location>
</feature>
<dbReference type="PANTHER" id="PTHR47255:SF4">
    <property type="entry name" value="GATA ZINC FINGER DOMAIN-CONTAINING PROTEIN 12"/>
    <property type="match status" value="1"/>
</dbReference>
<feature type="region of interest" description="Disordered" evidence="5">
    <location>
        <begin position="1"/>
        <end position="77"/>
    </location>
</feature>
<name>A0AAN7YTG2_9MYCE</name>
<evidence type="ECO:0000259" key="6">
    <source>
        <dbReference type="PROSITE" id="PS50114"/>
    </source>
</evidence>
<evidence type="ECO:0000313" key="7">
    <source>
        <dbReference type="EMBL" id="KAK5584404.1"/>
    </source>
</evidence>
<protein>
    <recommendedName>
        <fullName evidence="6">GATA-type domain-containing protein</fullName>
    </recommendedName>
</protein>
<keyword evidence="8" id="KW-1185">Reference proteome</keyword>
<dbReference type="GO" id="GO:0008270">
    <property type="term" value="F:zinc ion binding"/>
    <property type="evidence" value="ECO:0007669"/>
    <property type="project" value="UniProtKB-KW"/>
</dbReference>
<feature type="compositionally biased region" description="Acidic residues" evidence="5">
    <location>
        <begin position="187"/>
        <end position="205"/>
    </location>
</feature>
<feature type="domain" description="GATA-type" evidence="6">
    <location>
        <begin position="464"/>
        <end position="499"/>
    </location>
</feature>
<dbReference type="PANTHER" id="PTHR47255">
    <property type="entry name" value="GATA TRANSCRIPTION FACTOR 22-RELATED"/>
    <property type="match status" value="1"/>
</dbReference>
<dbReference type="SMART" id="SM00401">
    <property type="entry name" value="ZnF_GATA"/>
    <property type="match status" value="1"/>
</dbReference>
<evidence type="ECO:0000256" key="3">
    <source>
        <dbReference type="ARBA" id="ARBA00022833"/>
    </source>
</evidence>
<evidence type="ECO:0000256" key="1">
    <source>
        <dbReference type="ARBA" id="ARBA00022723"/>
    </source>
</evidence>
<comment type="caution">
    <text evidence="7">The sequence shown here is derived from an EMBL/GenBank/DDBJ whole genome shotgun (WGS) entry which is preliminary data.</text>
</comment>
<feature type="region of interest" description="Disordered" evidence="5">
    <location>
        <begin position="183"/>
        <end position="207"/>
    </location>
</feature>
<evidence type="ECO:0000256" key="4">
    <source>
        <dbReference type="PROSITE-ProRule" id="PRU00094"/>
    </source>
</evidence>
<feature type="region of interest" description="Disordered" evidence="5">
    <location>
        <begin position="362"/>
        <end position="406"/>
    </location>
</feature>
<keyword evidence="2 4" id="KW-0863">Zinc-finger</keyword>
<dbReference type="PROSITE" id="PS50114">
    <property type="entry name" value="GATA_ZN_FINGER_2"/>
    <property type="match status" value="1"/>
</dbReference>
<dbReference type="Pfam" id="PF00320">
    <property type="entry name" value="GATA"/>
    <property type="match status" value="1"/>
</dbReference>
<accession>A0AAN7YTG2</accession>
<dbReference type="SUPFAM" id="SSF57716">
    <property type="entry name" value="Glucocorticoid receptor-like (DNA-binding domain)"/>
    <property type="match status" value="1"/>
</dbReference>
<dbReference type="GO" id="GO:0006355">
    <property type="term" value="P:regulation of DNA-templated transcription"/>
    <property type="evidence" value="ECO:0007669"/>
    <property type="project" value="InterPro"/>
</dbReference>
<feature type="compositionally biased region" description="Low complexity" evidence="5">
    <location>
        <begin position="315"/>
        <end position="332"/>
    </location>
</feature>
<dbReference type="InterPro" id="IPR052138">
    <property type="entry name" value="GATA_ZnFinger_Domain"/>
</dbReference>
<dbReference type="AlphaFoldDB" id="A0AAN7YTG2"/>
<keyword evidence="3" id="KW-0862">Zinc</keyword>
<feature type="compositionally biased region" description="Low complexity" evidence="5">
    <location>
        <begin position="370"/>
        <end position="390"/>
    </location>
</feature>
<evidence type="ECO:0000256" key="2">
    <source>
        <dbReference type="ARBA" id="ARBA00022771"/>
    </source>
</evidence>
<dbReference type="InterPro" id="IPR013088">
    <property type="entry name" value="Znf_NHR/GATA"/>
</dbReference>
<dbReference type="Gene3D" id="3.30.50.10">
    <property type="entry name" value="Erythroid Transcription Factor GATA-1, subunit A"/>
    <property type="match status" value="1"/>
</dbReference>
<gene>
    <name evidence="7" type="ORF">RB653_006015</name>
</gene>